<dbReference type="PANTHER" id="PTHR30514">
    <property type="entry name" value="GLUCOKINASE"/>
    <property type="match status" value="1"/>
</dbReference>
<dbReference type="PANTHER" id="PTHR30514:SF10">
    <property type="entry name" value="MURR_RPIR FAMILY TRANSCRIPTIONAL REGULATOR"/>
    <property type="match status" value="1"/>
</dbReference>
<organism evidence="6">
    <name type="scientific">Clostridium tertium</name>
    <dbReference type="NCBI Taxonomy" id="1559"/>
    <lineage>
        <taxon>Bacteria</taxon>
        <taxon>Bacillati</taxon>
        <taxon>Bacillota</taxon>
        <taxon>Clostridia</taxon>
        <taxon>Eubacteriales</taxon>
        <taxon>Clostridiaceae</taxon>
        <taxon>Clostridium</taxon>
    </lineage>
</organism>
<evidence type="ECO:0000256" key="2">
    <source>
        <dbReference type="ARBA" id="ARBA00023125"/>
    </source>
</evidence>
<dbReference type="RefSeq" id="WP_421755795.1">
    <property type="nucleotide sequence ID" value="NZ_CACRTO010000042.1"/>
</dbReference>
<accession>A0A6N3FXY9</accession>
<dbReference type="GO" id="GO:0097367">
    <property type="term" value="F:carbohydrate derivative binding"/>
    <property type="evidence" value="ECO:0007669"/>
    <property type="project" value="InterPro"/>
</dbReference>
<dbReference type="InterPro" id="IPR000281">
    <property type="entry name" value="HTH_RpiR"/>
</dbReference>
<dbReference type="Pfam" id="PF01380">
    <property type="entry name" value="SIS"/>
    <property type="match status" value="1"/>
</dbReference>
<gene>
    <name evidence="6" type="ORF">CTLFYP3_02920</name>
</gene>
<dbReference type="GO" id="GO:0003700">
    <property type="term" value="F:DNA-binding transcription factor activity"/>
    <property type="evidence" value="ECO:0007669"/>
    <property type="project" value="InterPro"/>
</dbReference>
<feature type="domain" description="HTH rpiR-type" evidence="5">
    <location>
        <begin position="24"/>
        <end position="74"/>
    </location>
</feature>
<dbReference type="Pfam" id="PF01418">
    <property type="entry name" value="HTH_6"/>
    <property type="match status" value="1"/>
</dbReference>
<proteinExistence type="predicted"/>
<dbReference type="SUPFAM" id="SSF46689">
    <property type="entry name" value="Homeodomain-like"/>
    <property type="match status" value="1"/>
</dbReference>
<dbReference type="InterPro" id="IPR036388">
    <property type="entry name" value="WH-like_DNA-bd_sf"/>
</dbReference>
<dbReference type="GO" id="GO:0003677">
    <property type="term" value="F:DNA binding"/>
    <property type="evidence" value="ECO:0007669"/>
    <property type="project" value="UniProtKB-KW"/>
</dbReference>
<reference evidence="6" key="1">
    <citation type="submission" date="2019-11" db="EMBL/GenBank/DDBJ databases">
        <authorList>
            <person name="Feng L."/>
        </authorList>
    </citation>
    <scope>NUCLEOTIDE SEQUENCE</scope>
    <source>
        <strain evidence="6">CTertiumLFYP3</strain>
    </source>
</reference>
<dbReference type="CDD" id="cd05013">
    <property type="entry name" value="SIS_RpiR"/>
    <property type="match status" value="1"/>
</dbReference>
<dbReference type="InterPro" id="IPR001347">
    <property type="entry name" value="SIS_dom"/>
</dbReference>
<dbReference type="EMBL" id="CACRTO010000042">
    <property type="protein sequence ID" value="VYU57327.1"/>
    <property type="molecule type" value="Genomic_DNA"/>
</dbReference>
<dbReference type="SUPFAM" id="SSF53697">
    <property type="entry name" value="SIS domain"/>
    <property type="match status" value="1"/>
</dbReference>
<dbReference type="InterPro" id="IPR009057">
    <property type="entry name" value="Homeodomain-like_sf"/>
</dbReference>
<dbReference type="Gene3D" id="1.10.10.10">
    <property type="entry name" value="Winged helix-like DNA-binding domain superfamily/Winged helix DNA-binding domain"/>
    <property type="match status" value="1"/>
</dbReference>
<evidence type="ECO:0000256" key="3">
    <source>
        <dbReference type="ARBA" id="ARBA00023163"/>
    </source>
</evidence>
<evidence type="ECO:0000256" key="1">
    <source>
        <dbReference type="ARBA" id="ARBA00023015"/>
    </source>
</evidence>
<dbReference type="Gene3D" id="3.40.50.10490">
    <property type="entry name" value="Glucose-6-phosphate isomerase like protein, domain 1"/>
    <property type="match status" value="1"/>
</dbReference>
<sequence length="267" mass="31164">MIQDIIKQLQIIVNDESEDVTYTTIARGILENIQKGMEDITILQLADMCYTSPSTISRFVKKLGYSNFNEFKMKCVERKNLGTEILSDNVKNIYFDSKKDKEVLIDLVDSISVSLKEFVENLDLKEVDNLVSMIHDYKDVYFFGFHLSGYFMQHLQYHLFNLGKYVNFAAWEASQEKLANQTDENSLAIIFSVDGNYLRQKSQIFYSLKERESKIVLVTQNPALKMAAQCDYVIYLGSYKNATEGRYKLQLFTEILINRYYKKYSEE</sequence>
<dbReference type="AlphaFoldDB" id="A0A6N3FXY9"/>
<protein>
    <submittedName>
        <fullName evidence="6">DNA-binding transcriptional regulator HexR</fullName>
    </submittedName>
</protein>
<evidence type="ECO:0000259" key="5">
    <source>
        <dbReference type="Pfam" id="PF01418"/>
    </source>
</evidence>
<keyword evidence="2 6" id="KW-0238">DNA-binding</keyword>
<evidence type="ECO:0000259" key="4">
    <source>
        <dbReference type="Pfam" id="PF01380"/>
    </source>
</evidence>
<keyword evidence="1" id="KW-0805">Transcription regulation</keyword>
<dbReference type="InterPro" id="IPR035472">
    <property type="entry name" value="RpiR-like_SIS"/>
</dbReference>
<feature type="domain" description="SIS" evidence="4">
    <location>
        <begin position="133"/>
        <end position="238"/>
    </location>
</feature>
<evidence type="ECO:0000313" key="6">
    <source>
        <dbReference type="EMBL" id="VYU57327.1"/>
    </source>
</evidence>
<keyword evidence="3" id="KW-0804">Transcription</keyword>
<name>A0A6N3FXY9_9CLOT</name>
<dbReference type="InterPro" id="IPR046348">
    <property type="entry name" value="SIS_dom_sf"/>
</dbReference>
<dbReference type="GO" id="GO:1901135">
    <property type="term" value="P:carbohydrate derivative metabolic process"/>
    <property type="evidence" value="ECO:0007669"/>
    <property type="project" value="InterPro"/>
</dbReference>
<dbReference type="InterPro" id="IPR047640">
    <property type="entry name" value="RpiR-like"/>
</dbReference>